<organism evidence="4 5">
    <name type="scientific">Candidatus Thalassospirochaeta sargassi</name>
    <dbReference type="NCBI Taxonomy" id="3119039"/>
    <lineage>
        <taxon>Bacteria</taxon>
        <taxon>Pseudomonadati</taxon>
        <taxon>Spirochaetota</taxon>
        <taxon>Spirochaetia</taxon>
        <taxon>Spirochaetales</taxon>
        <taxon>Spirochaetaceae</taxon>
        <taxon>Candidatus Thalassospirochaeta</taxon>
    </lineage>
</organism>
<dbReference type="Pfam" id="PF00702">
    <property type="entry name" value="Hydrolase"/>
    <property type="match status" value="1"/>
</dbReference>
<evidence type="ECO:0000313" key="4">
    <source>
        <dbReference type="EMBL" id="MDC7228418.1"/>
    </source>
</evidence>
<gene>
    <name evidence="4" type="ORF">PQJ61_16775</name>
</gene>
<dbReference type="Proteomes" id="UP001221217">
    <property type="component" value="Unassembled WGS sequence"/>
</dbReference>
<dbReference type="GO" id="GO:0033786">
    <property type="term" value="F:heptose-1-phosphate adenylyltransferase activity"/>
    <property type="evidence" value="ECO:0007669"/>
    <property type="project" value="TreeGrafter"/>
</dbReference>
<evidence type="ECO:0000256" key="2">
    <source>
        <dbReference type="ARBA" id="ARBA00022777"/>
    </source>
</evidence>
<keyword evidence="2 4" id="KW-0418">Kinase</keyword>
<dbReference type="PROSITE" id="PS00584">
    <property type="entry name" value="PFKB_KINASES_2"/>
    <property type="match status" value="1"/>
</dbReference>
<keyword evidence="1" id="KW-0808">Transferase</keyword>
<dbReference type="GO" id="GO:0005829">
    <property type="term" value="C:cytosol"/>
    <property type="evidence" value="ECO:0007669"/>
    <property type="project" value="TreeGrafter"/>
</dbReference>
<dbReference type="InterPro" id="IPR002173">
    <property type="entry name" value="Carboh/pur_kinase_PfkB_CS"/>
</dbReference>
<feature type="domain" description="Carbohydrate kinase PfkB" evidence="3">
    <location>
        <begin position="14"/>
        <end position="314"/>
    </location>
</feature>
<reference evidence="4 5" key="1">
    <citation type="submission" date="2022-12" db="EMBL/GenBank/DDBJ databases">
        <title>Metagenome assembled genome from gulf of manar.</title>
        <authorList>
            <person name="Kohli P."/>
            <person name="Pk S."/>
            <person name="Venkata Ramana C."/>
            <person name="Sasikala C."/>
        </authorList>
    </citation>
    <scope>NUCLEOTIDE SEQUENCE [LARGE SCALE GENOMIC DNA]</scope>
    <source>
        <strain evidence="4">JB008</strain>
    </source>
</reference>
<dbReference type="Pfam" id="PF00294">
    <property type="entry name" value="PfkB"/>
    <property type="match status" value="1"/>
</dbReference>
<dbReference type="PANTHER" id="PTHR46969:SF1">
    <property type="entry name" value="BIFUNCTIONAL PROTEIN HLDE"/>
    <property type="match status" value="1"/>
</dbReference>
<name>A0AAJ1IFK5_9SPIO</name>
<dbReference type="InterPro" id="IPR029056">
    <property type="entry name" value="Ribokinase-like"/>
</dbReference>
<dbReference type="CDD" id="cd01427">
    <property type="entry name" value="HAD_like"/>
    <property type="match status" value="1"/>
</dbReference>
<dbReference type="SUPFAM" id="SSF56784">
    <property type="entry name" value="HAD-like"/>
    <property type="match status" value="1"/>
</dbReference>
<dbReference type="Gene3D" id="3.40.1190.20">
    <property type="match status" value="1"/>
</dbReference>
<dbReference type="PANTHER" id="PTHR46969">
    <property type="entry name" value="BIFUNCTIONAL PROTEIN HLDE"/>
    <property type="match status" value="1"/>
</dbReference>
<evidence type="ECO:0000259" key="3">
    <source>
        <dbReference type="Pfam" id="PF00294"/>
    </source>
</evidence>
<accession>A0AAJ1IFK5</accession>
<sequence>MHELNRTIESCKNAKVAVIGDLCLDMYYFLSDEKTEISVETGLRTRSVSDFAAEAGGAGNVAVNLSTLRAAVVDAYGVIGADPFGHTLKSILTEAGVNCDNVLIQKESWNTHVYHKLYKDGLEEPRCDIGNFNSVKNSTADRLLASLESNIQNYDAVIINEQIKHGYHSRHFQTELCALIKKHENNCLWITDCRHLNDIYDRTIRKLNIHEARALYLELNKDGTEIPDNPELLSRLHSYWKKPLVITLGEDGAIAIGNEGKMYSVNGVNIIGRTDTVGAGDAFLSAFALALAAGSDIENAVQIGNFSASVSVTRIFQTGHPTADEIKAAAAAPDYRYNPEKAADIRAAEYIEATDIELICLDKTPYPKVAIFDHDGTISTLRQGWEPVMKDVCVNAILGKAISTVSAKKLEEINEASAEMIEKTTGIQTIIQMHHLREMVLSFGYVAETEALTPLEYKKIYNDKLLEMVSGRVERFTNGLLDIENLTIKGAVQFLEELKNNGVRIYLASGTDSEDVRNEAQILGYADYFNGGIYGSVGNPAVDPKREVIETIVGKLPKDIQPNNCYVFGDGPVEMREAARRGFTRIGIVSDEKQRYGINYEKRPRLVLGGAQALIPDFSWIPALARYMGWERK</sequence>
<dbReference type="AlphaFoldDB" id="A0AAJ1IFK5"/>
<evidence type="ECO:0000313" key="5">
    <source>
        <dbReference type="Proteomes" id="UP001221217"/>
    </source>
</evidence>
<protein>
    <submittedName>
        <fullName evidence="4">PfkB family carbohydrate kinase</fullName>
    </submittedName>
</protein>
<comment type="caution">
    <text evidence="4">The sequence shown here is derived from an EMBL/GenBank/DDBJ whole genome shotgun (WGS) entry which is preliminary data.</text>
</comment>
<dbReference type="InterPro" id="IPR036412">
    <property type="entry name" value="HAD-like_sf"/>
</dbReference>
<dbReference type="Gene3D" id="3.40.50.1000">
    <property type="entry name" value="HAD superfamily/HAD-like"/>
    <property type="match status" value="1"/>
</dbReference>
<dbReference type="EMBL" id="JAQQAL010000046">
    <property type="protein sequence ID" value="MDC7228418.1"/>
    <property type="molecule type" value="Genomic_DNA"/>
</dbReference>
<dbReference type="InterPro" id="IPR011611">
    <property type="entry name" value="PfkB_dom"/>
</dbReference>
<dbReference type="SUPFAM" id="SSF53613">
    <property type="entry name" value="Ribokinase-like"/>
    <property type="match status" value="1"/>
</dbReference>
<dbReference type="GO" id="GO:0033785">
    <property type="term" value="F:heptose 7-phosphate kinase activity"/>
    <property type="evidence" value="ECO:0007669"/>
    <property type="project" value="TreeGrafter"/>
</dbReference>
<dbReference type="InterPro" id="IPR023214">
    <property type="entry name" value="HAD_sf"/>
</dbReference>
<evidence type="ECO:0000256" key="1">
    <source>
        <dbReference type="ARBA" id="ARBA00022679"/>
    </source>
</evidence>
<proteinExistence type="predicted"/>